<dbReference type="Proteomes" id="UP000464577">
    <property type="component" value="Chromosome"/>
</dbReference>
<protein>
    <submittedName>
        <fullName evidence="1">Uncharacterized protein</fullName>
    </submittedName>
</protein>
<dbReference type="KEGG" id="senf:GJR95_03695"/>
<dbReference type="RefSeq" id="WP_162384606.1">
    <property type="nucleotide sequence ID" value="NZ_CP045997.1"/>
</dbReference>
<evidence type="ECO:0000313" key="1">
    <source>
        <dbReference type="EMBL" id="QHV94185.1"/>
    </source>
</evidence>
<reference evidence="1 2" key="1">
    <citation type="submission" date="2019-11" db="EMBL/GenBank/DDBJ databases">
        <title>Spirosoma endbachense sp. nov., isolated from a natural salt meadow.</title>
        <authorList>
            <person name="Rojas J."/>
            <person name="Ambika Manirajan B."/>
            <person name="Ratering S."/>
            <person name="Suarez C."/>
            <person name="Geissler-Plaum R."/>
            <person name="Schnell S."/>
        </authorList>
    </citation>
    <scope>NUCLEOTIDE SEQUENCE [LARGE SCALE GENOMIC DNA]</scope>
    <source>
        <strain evidence="1 2">I-24</strain>
    </source>
</reference>
<proteinExistence type="predicted"/>
<evidence type="ECO:0000313" key="2">
    <source>
        <dbReference type="Proteomes" id="UP000464577"/>
    </source>
</evidence>
<name>A0A6P1VNA0_9BACT</name>
<keyword evidence="2" id="KW-1185">Reference proteome</keyword>
<accession>A0A6P1VNA0</accession>
<sequence>MDAQDAIRYKYEELKSASGSQDLETINEIVVDILSLLHKQWISMAGTQKDTYEEAYCLVDNTFTAHQTTKQDTTNSYYLNEIGLQIGRDLHPVLATPPLRPTRANKRIVS</sequence>
<dbReference type="AlphaFoldDB" id="A0A6P1VNA0"/>
<gene>
    <name evidence="1" type="ORF">GJR95_03695</name>
</gene>
<dbReference type="EMBL" id="CP045997">
    <property type="protein sequence ID" value="QHV94185.1"/>
    <property type="molecule type" value="Genomic_DNA"/>
</dbReference>
<organism evidence="1 2">
    <name type="scientific">Spirosoma endbachense</name>
    <dbReference type="NCBI Taxonomy" id="2666025"/>
    <lineage>
        <taxon>Bacteria</taxon>
        <taxon>Pseudomonadati</taxon>
        <taxon>Bacteroidota</taxon>
        <taxon>Cytophagia</taxon>
        <taxon>Cytophagales</taxon>
        <taxon>Cytophagaceae</taxon>
        <taxon>Spirosoma</taxon>
    </lineage>
</organism>